<keyword evidence="13" id="KW-1185">Reference proteome</keyword>
<evidence type="ECO:0000256" key="6">
    <source>
        <dbReference type="ARBA" id="ARBA00022741"/>
    </source>
</evidence>
<evidence type="ECO:0000256" key="5">
    <source>
        <dbReference type="ARBA" id="ARBA00022679"/>
    </source>
</evidence>
<dbReference type="VEuPathDB" id="ToxoDB:ETH2_1206100"/>
<keyword evidence="8" id="KW-0067">ATP-binding</keyword>
<dbReference type="Gene3D" id="3.40.50.1260">
    <property type="entry name" value="Phosphoglycerate kinase, N-terminal domain"/>
    <property type="match status" value="1"/>
</dbReference>
<comment type="catalytic activity">
    <reaction evidence="1 10">
        <text>(2R)-3-phosphoglycerate + ATP = (2R)-3-phospho-glyceroyl phosphate + ADP</text>
        <dbReference type="Rhea" id="RHEA:14801"/>
        <dbReference type="ChEBI" id="CHEBI:30616"/>
        <dbReference type="ChEBI" id="CHEBI:57604"/>
        <dbReference type="ChEBI" id="CHEBI:58272"/>
        <dbReference type="ChEBI" id="CHEBI:456216"/>
        <dbReference type="EC" id="2.7.2.3"/>
    </reaction>
</comment>
<evidence type="ECO:0000313" key="13">
    <source>
        <dbReference type="Proteomes" id="UP000030747"/>
    </source>
</evidence>
<gene>
    <name evidence="12" type="ORF">ETH_00040900</name>
</gene>
<dbReference type="VEuPathDB" id="ToxoDB:ETH_00040900"/>
<keyword evidence="5 10" id="KW-0808">Transferase</keyword>
<dbReference type="PANTHER" id="PTHR11406:SF23">
    <property type="entry name" value="PHOSPHOGLYCERATE KINASE 1, CHLOROPLASTIC-RELATED"/>
    <property type="match status" value="1"/>
</dbReference>
<name>U6L816_EIMTE</name>
<proteinExistence type="inferred from homology"/>
<dbReference type="OMA" id="CLEAMAF"/>
<dbReference type="GeneID" id="25257220"/>
<dbReference type="Proteomes" id="UP000030747">
    <property type="component" value="Unassembled WGS sequence"/>
</dbReference>
<dbReference type="Pfam" id="PF00162">
    <property type="entry name" value="PGK"/>
    <property type="match status" value="1"/>
</dbReference>
<keyword evidence="9" id="KW-0460">Magnesium</keyword>
<comment type="pathway">
    <text evidence="10">Carbohydrate degradation; glycolysis; pyruvate from D-glyceraldehyde 3-phosphate: step 2/5.</text>
</comment>
<evidence type="ECO:0000256" key="3">
    <source>
        <dbReference type="ARBA" id="ARBA00008982"/>
    </source>
</evidence>
<evidence type="ECO:0000256" key="2">
    <source>
        <dbReference type="ARBA" id="ARBA00001946"/>
    </source>
</evidence>
<keyword evidence="6" id="KW-0547">Nucleotide-binding</keyword>
<organism evidence="12 13">
    <name type="scientific">Eimeria tenella</name>
    <name type="common">Coccidian parasite</name>
    <dbReference type="NCBI Taxonomy" id="5802"/>
    <lineage>
        <taxon>Eukaryota</taxon>
        <taxon>Sar</taxon>
        <taxon>Alveolata</taxon>
        <taxon>Apicomplexa</taxon>
        <taxon>Conoidasida</taxon>
        <taxon>Coccidia</taxon>
        <taxon>Eucoccidiorida</taxon>
        <taxon>Eimeriorina</taxon>
        <taxon>Eimeriidae</taxon>
        <taxon>Eimeria</taxon>
    </lineage>
</organism>
<dbReference type="GO" id="GO:0004618">
    <property type="term" value="F:phosphoglycerate kinase activity"/>
    <property type="evidence" value="ECO:0007669"/>
    <property type="project" value="UniProtKB-EC"/>
</dbReference>
<dbReference type="GO" id="GO:0005524">
    <property type="term" value="F:ATP binding"/>
    <property type="evidence" value="ECO:0007669"/>
    <property type="project" value="UniProtKB-KW"/>
</dbReference>
<dbReference type="UniPathway" id="UPA00109">
    <property type="reaction ID" value="UER00185"/>
</dbReference>
<dbReference type="AlphaFoldDB" id="U6L816"/>
<sequence>MALDHGPLTNQRFAAAIRDSKTIVWNGPMGYAENPAFREGTAAVAEAAAAATAAGAVSIVGGGDSLAAVKLLQQQNANLQLTHLSTGGGATLKLLEGAPMPALQALTSRQQLEQLIH</sequence>
<comment type="cofactor">
    <cofactor evidence="2">
        <name>Mg(2+)</name>
        <dbReference type="ChEBI" id="CHEBI:18420"/>
    </cofactor>
</comment>
<evidence type="ECO:0000256" key="1">
    <source>
        <dbReference type="ARBA" id="ARBA00000642"/>
    </source>
</evidence>
<dbReference type="OrthoDB" id="275353at2759"/>
<protein>
    <recommendedName>
        <fullName evidence="4 10">Phosphoglycerate kinase</fullName>
        <ecNumber evidence="4 10">2.7.2.3</ecNumber>
    </recommendedName>
</protein>
<evidence type="ECO:0000256" key="9">
    <source>
        <dbReference type="ARBA" id="ARBA00022842"/>
    </source>
</evidence>
<reference evidence="12" key="1">
    <citation type="submission" date="2013-10" db="EMBL/GenBank/DDBJ databases">
        <title>Genomic analysis of the causative agents of coccidiosis in chickens.</title>
        <authorList>
            <person name="Reid A.J."/>
            <person name="Blake D."/>
            <person name="Billington K."/>
            <person name="Browne H."/>
            <person name="Dunn M."/>
            <person name="Hung S."/>
            <person name="Kawahara F."/>
            <person name="Miranda-Saavedra D."/>
            <person name="Mourier T."/>
            <person name="Nagra H."/>
            <person name="Otto T.D."/>
            <person name="Rawlings N."/>
            <person name="Sanchez A."/>
            <person name="Sanders M."/>
            <person name="Subramaniam C."/>
            <person name="Tay Y."/>
            <person name="Dear P."/>
            <person name="Doerig C."/>
            <person name="Gruber A."/>
            <person name="Parkinson J."/>
            <person name="Shirley M."/>
            <person name="Wan K.L."/>
            <person name="Berriman M."/>
            <person name="Tomley F."/>
            <person name="Pain A."/>
        </authorList>
    </citation>
    <scope>NUCLEOTIDE SEQUENCE [LARGE SCALE GENOMIC DNA]</scope>
    <source>
        <strain evidence="12">Houghton</strain>
    </source>
</reference>
<dbReference type="PRINTS" id="PR00477">
    <property type="entry name" value="PHGLYCKINASE"/>
</dbReference>
<reference evidence="12" key="2">
    <citation type="submission" date="2013-10" db="EMBL/GenBank/DDBJ databases">
        <authorList>
            <person name="Aslett M."/>
        </authorList>
    </citation>
    <scope>NUCLEOTIDE SEQUENCE [LARGE SCALE GENOMIC DNA]</scope>
    <source>
        <strain evidence="12">Houghton</strain>
    </source>
</reference>
<dbReference type="GO" id="GO:0005829">
    <property type="term" value="C:cytosol"/>
    <property type="evidence" value="ECO:0007669"/>
    <property type="project" value="TreeGrafter"/>
</dbReference>
<dbReference type="RefSeq" id="XP_013235462.1">
    <property type="nucleotide sequence ID" value="XM_013380008.1"/>
</dbReference>
<accession>U6L816</accession>
<evidence type="ECO:0000256" key="10">
    <source>
        <dbReference type="RuleBase" id="RU000532"/>
    </source>
</evidence>
<dbReference type="PANTHER" id="PTHR11406">
    <property type="entry name" value="PHOSPHOGLYCERATE KINASE"/>
    <property type="match status" value="1"/>
</dbReference>
<comment type="subunit">
    <text evidence="11">Monomer.</text>
</comment>
<dbReference type="EMBL" id="HG677527">
    <property type="protein sequence ID" value="CDJ44714.1"/>
    <property type="molecule type" value="Genomic_DNA"/>
</dbReference>
<dbReference type="EC" id="2.7.2.3" evidence="4 10"/>
<dbReference type="InterPro" id="IPR036043">
    <property type="entry name" value="Phosphoglycerate_kinase_sf"/>
</dbReference>
<keyword evidence="7 10" id="KW-0418">Kinase</keyword>
<dbReference type="InterPro" id="IPR015824">
    <property type="entry name" value="Phosphoglycerate_kinase_N"/>
</dbReference>
<dbReference type="InterPro" id="IPR001576">
    <property type="entry name" value="Phosphoglycerate_kinase"/>
</dbReference>
<comment type="similarity">
    <text evidence="3 10">Belongs to the phosphoglycerate kinase family.</text>
</comment>
<evidence type="ECO:0000313" key="12">
    <source>
        <dbReference type="EMBL" id="CDJ44714.1"/>
    </source>
</evidence>
<evidence type="ECO:0000256" key="4">
    <source>
        <dbReference type="ARBA" id="ARBA00013061"/>
    </source>
</evidence>
<evidence type="ECO:0000256" key="7">
    <source>
        <dbReference type="ARBA" id="ARBA00022777"/>
    </source>
</evidence>
<dbReference type="GO" id="GO:0006096">
    <property type="term" value="P:glycolytic process"/>
    <property type="evidence" value="ECO:0007669"/>
    <property type="project" value="UniProtKB-UniPathway"/>
</dbReference>
<dbReference type="GO" id="GO:0043531">
    <property type="term" value="F:ADP binding"/>
    <property type="evidence" value="ECO:0007669"/>
    <property type="project" value="TreeGrafter"/>
</dbReference>
<dbReference type="SUPFAM" id="SSF53748">
    <property type="entry name" value="Phosphoglycerate kinase"/>
    <property type="match status" value="1"/>
</dbReference>
<evidence type="ECO:0000256" key="11">
    <source>
        <dbReference type="RuleBase" id="RU000696"/>
    </source>
</evidence>
<dbReference type="GO" id="GO:0006094">
    <property type="term" value="P:gluconeogenesis"/>
    <property type="evidence" value="ECO:0007669"/>
    <property type="project" value="TreeGrafter"/>
</dbReference>
<evidence type="ECO:0000256" key="8">
    <source>
        <dbReference type="ARBA" id="ARBA00022840"/>
    </source>
</evidence>